<dbReference type="OrthoDB" id="6910619at2"/>
<dbReference type="RefSeq" id="WP_092369438.1">
    <property type="nucleotide sequence ID" value="NZ_FNBM01000006.1"/>
</dbReference>
<evidence type="ECO:0000313" key="1">
    <source>
        <dbReference type="EMBL" id="SDG03880.1"/>
    </source>
</evidence>
<sequence>MNETAKDMELKAWRLLLEDDAYRLDCPKDYHATLLQRADELLQRGLLDADDWQLLVAAADQAYDATVEAPADKQSDCLPLSTLRLPDTP</sequence>
<reference evidence="1 2" key="1">
    <citation type="submission" date="2016-10" db="EMBL/GenBank/DDBJ databases">
        <authorList>
            <person name="de Groot N.N."/>
        </authorList>
    </citation>
    <scope>NUCLEOTIDE SEQUENCE [LARGE SCALE GENOMIC DNA]</scope>
    <source>
        <strain evidence="1 2">LMG 25475</strain>
    </source>
</reference>
<dbReference type="Proteomes" id="UP000243378">
    <property type="component" value="Unassembled WGS sequence"/>
</dbReference>
<gene>
    <name evidence="1" type="ORF">SAMN05216381_3012</name>
</gene>
<organism evidence="1 2">
    <name type="scientific">Phytopseudomonas seleniipraecipitans</name>
    <dbReference type="NCBI Taxonomy" id="640205"/>
    <lineage>
        <taxon>Bacteria</taxon>
        <taxon>Pseudomonadati</taxon>
        <taxon>Pseudomonadota</taxon>
        <taxon>Gammaproteobacteria</taxon>
        <taxon>Pseudomonadales</taxon>
        <taxon>Pseudomonadaceae</taxon>
        <taxon>Phytopseudomonas</taxon>
    </lineage>
</organism>
<proteinExistence type="predicted"/>
<protein>
    <submittedName>
        <fullName evidence="1">Uncharacterized protein</fullName>
    </submittedName>
</protein>
<dbReference type="EMBL" id="FNBM01000006">
    <property type="protein sequence ID" value="SDG03880.1"/>
    <property type="molecule type" value="Genomic_DNA"/>
</dbReference>
<dbReference type="AlphaFoldDB" id="A0A1G7R1Q6"/>
<name>A0A1G7R1Q6_9GAMM</name>
<evidence type="ECO:0000313" key="2">
    <source>
        <dbReference type="Proteomes" id="UP000243378"/>
    </source>
</evidence>
<accession>A0A1G7R1Q6</accession>
<dbReference type="STRING" id="640205.SAMN05216381_3012"/>